<dbReference type="PANTHER" id="PTHR13107">
    <property type="entry name" value="N6-ADENOSINE-METHYLTRANSFERASE NON-CATALYTIC SUBUNIT"/>
    <property type="match status" value="1"/>
</dbReference>
<name>A0A3P7LUF9_DIBLA</name>
<dbReference type="PANTHER" id="PTHR13107:SF0">
    <property type="entry name" value="N6-ADENOSINE-METHYLTRANSFERASE NON-CATALYTIC SUBUNIT"/>
    <property type="match status" value="1"/>
</dbReference>
<organism evidence="2 3">
    <name type="scientific">Dibothriocephalus latus</name>
    <name type="common">Fish tapeworm</name>
    <name type="synonym">Diphyllobothrium latum</name>
    <dbReference type="NCBI Taxonomy" id="60516"/>
    <lineage>
        <taxon>Eukaryota</taxon>
        <taxon>Metazoa</taxon>
        <taxon>Spiralia</taxon>
        <taxon>Lophotrochozoa</taxon>
        <taxon>Platyhelminthes</taxon>
        <taxon>Cestoda</taxon>
        <taxon>Eucestoda</taxon>
        <taxon>Diphyllobothriidea</taxon>
        <taxon>Diphyllobothriidae</taxon>
        <taxon>Dibothriocephalus</taxon>
    </lineage>
</organism>
<sequence length="304" mass="35534">MMSPGFMAPPEKKPEKHGFFMELYEDPFKWPVVRRLKPPVLSKSTWKLLLRGDDQSVPVILWDGSIVRTHKPQTSPHTTDSEPKDYTVSSTFLKGTQSANPHNDYCQHFVDTGERPQNFIRDTGLKNRFEEYPKLRELIHLKDELIQARATPPMYLRADLLNFDLRELDSVFDVILIEPPLEEYNKSAGMLGVRSWSWLEVSFALTRQILLPFCPTYFACCCSFSFVSCYLSFTSPYFFSYHSYFITNIYTTLFFFFVFFLLHFFFFPSLLFFLIYSFSLIILLFPFSFRSSSSSLHSHVASDS</sequence>
<feature type="transmembrane region" description="Helical" evidence="1">
    <location>
        <begin position="209"/>
        <end position="233"/>
    </location>
</feature>
<dbReference type="GO" id="GO:0003729">
    <property type="term" value="F:mRNA binding"/>
    <property type="evidence" value="ECO:0007669"/>
    <property type="project" value="TreeGrafter"/>
</dbReference>
<keyword evidence="1" id="KW-1133">Transmembrane helix</keyword>
<protein>
    <submittedName>
        <fullName evidence="2">Uncharacterized protein</fullName>
    </submittedName>
</protein>
<feature type="transmembrane region" description="Helical" evidence="1">
    <location>
        <begin position="271"/>
        <end position="289"/>
    </location>
</feature>
<gene>
    <name evidence="2" type="ORF">DILT_LOCUS10454</name>
</gene>
<dbReference type="InterPro" id="IPR045123">
    <property type="entry name" value="METTL14-like"/>
</dbReference>
<accession>A0A3P7LUF9</accession>
<evidence type="ECO:0000313" key="2">
    <source>
        <dbReference type="EMBL" id="VDN14623.1"/>
    </source>
</evidence>
<keyword evidence="1" id="KW-0812">Transmembrane</keyword>
<keyword evidence="3" id="KW-1185">Reference proteome</keyword>
<dbReference type="AlphaFoldDB" id="A0A3P7LUF9"/>
<dbReference type="GO" id="GO:0036396">
    <property type="term" value="C:RNA N6-methyladenosine methyltransferase complex"/>
    <property type="evidence" value="ECO:0007669"/>
    <property type="project" value="TreeGrafter"/>
</dbReference>
<proteinExistence type="predicted"/>
<evidence type="ECO:0000256" key="1">
    <source>
        <dbReference type="SAM" id="Phobius"/>
    </source>
</evidence>
<dbReference type="GO" id="GO:0005634">
    <property type="term" value="C:nucleus"/>
    <property type="evidence" value="ECO:0007669"/>
    <property type="project" value="TreeGrafter"/>
</dbReference>
<feature type="transmembrane region" description="Helical" evidence="1">
    <location>
        <begin position="245"/>
        <end position="265"/>
    </location>
</feature>
<dbReference type="EMBL" id="UYRU01059812">
    <property type="protein sequence ID" value="VDN14623.1"/>
    <property type="molecule type" value="Genomic_DNA"/>
</dbReference>
<evidence type="ECO:0000313" key="3">
    <source>
        <dbReference type="Proteomes" id="UP000281553"/>
    </source>
</evidence>
<dbReference type="OrthoDB" id="14833at2759"/>
<reference evidence="2 3" key="1">
    <citation type="submission" date="2018-11" db="EMBL/GenBank/DDBJ databases">
        <authorList>
            <consortium name="Pathogen Informatics"/>
        </authorList>
    </citation>
    <scope>NUCLEOTIDE SEQUENCE [LARGE SCALE GENOMIC DNA]</scope>
</reference>
<dbReference type="Proteomes" id="UP000281553">
    <property type="component" value="Unassembled WGS sequence"/>
</dbReference>
<keyword evidence="1" id="KW-0472">Membrane</keyword>